<keyword evidence="2" id="KW-1185">Reference proteome</keyword>
<organism evidence="1 2">
    <name type="scientific">Acanthosepion pharaonis</name>
    <name type="common">Pharaoh cuttlefish</name>
    <name type="synonym">Sepia pharaonis</name>
    <dbReference type="NCBI Taxonomy" id="158019"/>
    <lineage>
        <taxon>Eukaryota</taxon>
        <taxon>Metazoa</taxon>
        <taxon>Spiralia</taxon>
        <taxon>Lophotrochozoa</taxon>
        <taxon>Mollusca</taxon>
        <taxon>Cephalopoda</taxon>
        <taxon>Coleoidea</taxon>
        <taxon>Decapodiformes</taxon>
        <taxon>Sepiida</taxon>
        <taxon>Sepiina</taxon>
        <taxon>Sepiidae</taxon>
        <taxon>Acanthosepion</taxon>
    </lineage>
</organism>
<accession>A0A812C482</accession>
<evidence type="ECO:0000313" key="2">
    <source>
        <dbReference type="Proteomes" id="UP000597762"/>
    </source>
</evidence>
<reference evidence="1" key="1">
    <citation type="submission" date="2021-01" db="EMBL/GenBank/DDBJ databases">
        <authorList>
            <person name="Li R."/>
            <person name="Bekaert M."/>
        </authorList>
    </citation>
    <scope>NUCLEOTIDE SEQUENCE</scope>
    <source>
        <strain evidence="1">Farmed</strain>
    </source>
</reference>
<evidence type="ECO:0008006" key="3">
    <source>
        <dbReference type="Google" id="ProtNLM"/>
    </source>
</evidence>
<evidence type="ECO:0000313" key="1">
    <source>
        <dbReference type="EMBL" id="CAE1260331.1"/>
    </source>
</evidence>
<dbReference type="OrthoDB" id="7700931at2759"/>
<gene>
    <name evidence="1" type="ORF">SPHA_32241</name>
</gene>
<dbReference type="Proteomes" id="UP000597762">
    <property type="component" value="Unassembled WGS sequence"/>
</dbReference>
<comment type="caution">
    <text evidence="1">The sequence shown here is derived from an EMBL/GenBank/DDBJ whole genome shotgun (WGS) entry which is preliminary data.</text>
</comment>
<dbReference type="EMBL" id="CAHIKZ030001335">
    <property type="protein sequence ID" value="CAE1260331.1"/>
    <property type="molecule type" value="Genomic_DNA"/>
</dbReference>
<dbReference type="InterPro" id="IPR036378">
    <property type="entry name" value="FAS1_dom_sf"/>
</dbReference>
<sequence length="169" mass="19041">MPFLFFSAISSLTQIPFLLVFVSLLNFVSLSDSFSEDSIIKVTFTSEPSLEASINEAAVVLPDMFNHNSTDTYFTAFSPNDSFLNSMPNYGKDRLFGNWTFLQNVFKAHIILGDVYFLPTHGQLQPLVPLEGTLTFTRDGDKIIPIRTISSSLPRHHPNSALERFHHLL</sequence>
<protein>
    <recommendedName>
        <fullName evidence="3">FAS1 domain-containing protein</fullName>
    </recommendedName>
</protein>
<name>A0A812C482_ACAPH</name>
<dbReference type="SUPFAM" id="SSF82153">
    <property type="entry name" value="FAS1 domain"/>
    <property type="match status" value="1"/>
</dbReference>
<proteinExistence type="predicted"/>
<dbReference type="AlphaFoldDB" id="A0A812C482"/>